<evidence type="ECO:0000313" key="2">
    <source>
        <dbReference type="Proteomes" id="UP000000305"/>
    </source>
</evidence>
<dbReference type="InParanoid" id="E9HTV4"/>
<organism evidence="1 2">
    <name type="scientific">Daphnia pulex</name>
    <name type="common">Water flea</name>
    <dbReference type="NCBI Taxonomy" id="6669"/>
    <lineage>
        <taxon>Eukaryota</taxon>
        <taxon>Metazoa</taxon>
        <taxon>Ecdysozoa</taxon>
        <taxon>Arthropoda</taxon>
        <taxon>Crustacea</taxon>
        <taxon>Branchiopoda</taxon>
        <taxon>Diplostraca</taxon>
        <taxon>Cladocera</taxon>
        <taxon>Anomopoda</taxon>
        <taxon>Daphniidae</taxon>
        <taxon>Daphnia</taxon>
    </lineage>
</organism>
<dbReference type="KEGG" id="dpx:DAPPUDRAFT_333799"/>
<reference evidence="1 2" key="1">
    <citation type="journal article" date="2011" name="Science">
        <title>The ecoresponsive genome of Daphnia pulex.</title>
        <authorList>
            <person name="Colbourne J.K."/>
            <person name="Pfrender M.E."/>
            <person name="Gilbert D."/>
            <person name="Thomas W.K."/>
            <person name="Tucker A."/>
            <person name="Oakley T.H."/>
            <person name="Tokishita S."/>
            <person name="Aerts A."/>
            <person name="Arnold G.J."/>
            <person name="Basu M.K."/>
            <person name="Bauer D.J."/>
            <person name="Caceres C.E."/>
            <person name="Carmel L."/>
            <person name="Casola C."/>
            <person name="Choi J.H."/>
            <person name="Detter J.C."/>
            <person name="Dong Q."/>
            <person name="Dusheyko S."/>
            <person name="Eads B.D."/>
            <person name="Frohlich T."/>
            <person name="Geiler-Samerotte K.A."/>
            <person name="Gerlach D."/>
            <person name="Hatcher P."/>
            <person name="Jogdeo S."/>
            <person name="Krijgsveld J."/>
            <person name="Kriventseva E.V."/>
            <person name="Kultz D."/>
            <person name="Laforsch C."/>
            <person name="Lindquist E."/>
            <person name="Lopez J."/>
            <person name="Manak J.R."/>
            <person name="Muller J."/>
            <person name="Pangilinan J."/>
            <person name="Patwardhan R.P."/>
            <person name="Pitluck S."/>
            <person name="Pritham E.J."/>
            <person name="Rechtsteiner A."/>
            <person name="Rho M."/>
            <person name="Rogozin I.B."/>
            <person name="Sakarya O."/>
            <person name="Salamov A."/>
            <person name="Schaack S."/>
            <person name="Shapiro H."/>
            <person name="Shiga Y."/>
            <person name="Skalitzky C."/>
            <person name="Smith Z."/>
            <person name="Souvorov A."/>
            <person name="Sung W."/>
            <person name="Tang Z."/>
            <person name="Tsuchiya D."/>
            <person name="Tu H."/>
            <person name="Vos H."/>
            <person name="Wang M."/>
            <person name="Wolf Y.I."/>
            <person name="Yamagata H."/>
            <person name="Yamada T."/>
            <person name="Ye Y."/>
            <person name="Shaw J.R."/>
            <person name="Andrews J."/>
            <person name="Crease T.J."/>
            <person name="Tang H."/>
            <person name="Lucas S.M."/>
            <person name="Robertson H.M."/>
            <person name="Bork P."/>
            <person name="Koonin E.V."/>
            <person name="Zdobnov E.M."/>
            <person name="Grigoriev I.V."/>
            <person name="Lynch M."/>
            <person name="Boore J.L."/>
        </authorList>
    </citation>
    <scope>NUCLEOTIDE SEQUENCE [LARGE SCALE GENOMIC DNA]</scope>
</reference>
<dbReference type="Proteomes" id="UP000000305">
    <property type="component" value="Unassembled WGS sequence"/>
</dbReference>
<sequence length="84" mass="9652">MASLRNKELEISIVYQQHQQHESDKESQTNYTGLEDIPLTVNRWRCRTVKVFPRDVSANKDELALGFPEEISQGSSPFVAPSRF</sequence>
<evidence type="ECO:0000313" key="1">
    <source>
        <dbReference type="EMBL" id="EFX64828.1"/>
    </source>
</evidence>
<dbReference type="EMBL" id="GL732786">
    <property type="protein sequence ID" value="EFX64828.1"/>
    <property type="molecule type" value="Genomic_DNA"/>
</dbReference>
<keyword evidence="2" id="KW-1185">Reference proteome</keyword>
<gene>
    <name evidence="1" type="ORF">DAPPUDRAFT_333799</name>
</gene>
<protein>
    <submittedName>
        <fullName evidence="1">Uncharacterized protein</fullName>
    </submittedName>
</protein>
<dbReference type="HOGENOM" id="CLU_2529721_0_0_1"/>
<accession>E9HTV4</accession>
<name>E9HTV4_DAPPU</name>
<proteinExistence type="predicted"/>
<dbReference type="AlphaFoldDB" id="E9HTV4"/>